<dbReference type="InterPro" id="IPR009003">
    <property type="entry name" value="Peptidase_S1_PA"/>
</dbReference>
<dbReference type="PANTHER" id="PTHR24260:SF143">
    <property type="entry name" value="SERINE PROTEASE GD-LIKE PROTEIN"/>
    <property type="match status" value="1"/>
</dbReference>
<accession>A0ABQ9J1J5</accession>
<sequence>MESQINNRILWEFYGTPLTVVFNIFSKFLAVRLCNMDKVFQTLLILTIYNGASSQLVSPCPRLFKYEPQSNENDRWYGELTLVSDAELTGVWLRIVFDKPSIQLGNWFGEVVTQDNKDYLVKNRNHKLLPNTPLKVRFYVKYDPSQTPPQLMSFRLNARTVCPEGGITTEAPTTLGQLLTSSELSTTSRPISSNQNTNGQTEVLDQGGGFTINNQGQDDDDFFHGDFAILNKPQKEVLNGACGVVIDMWLGWGFDETGKVTDELTKAQMPIVSQETCIYSFPRLLPRFTSDHTFCAGFQNGTSVCNGDSGGGMVFLRTGSNPQNPIWQLRGLVSISVALSK</sequence>
<evidence type="ECO:0000259" key="1">
    <source>
        <dbReference type="PROSITE" id="PS50240"/>
    </source>
</evidence>
<proteinExistence type="predicted"/>
<dbReference type="InterPro" id="IPR043504">
    <property type="entry name" value="Peptidase_S1_PA_chymotrypsin"/>
</dbReference>
<dbReference type="Gene3D" id="2.40.10.10">
    <property type="entry name" value="Trypsin-like serine proteases"/>
    <property type="match status" value="1"/>
</dbReference>
<dbReference type="SUPFAM" id="SSF50494">
    <property type="entry name" value="Trypsin-like serine proteases"/>
    <property type="match status" value="1"/>
</dbReference>
<comment type="caution">
    <text evidence="2">The sequence shown here is derived from an EMBL/GenBank/DDBJ whole genome shotgun (WGS) entry which is preliminary data.</text>
</comment>
<evidence type="ECO:0000313" key="3">
    <source>
        <dbReference type="Proteomes" id="UP001162164"/>
    </source>
</evidence>
<evidence type="ECO:0000313" key="2">
    <source>
        <dbReference type="EMBL" id="KAJ8971171.1"/>
    </source>
</evidence>
<dbReference type="InterPro" id="IPR031986">
    <property type="entry name" value="GD_N"/>
</dbReference>
<feature type="domain" description="Peptidase S1" evidence="1">
    <location>
        <begin position="209"/>
        <end position="341"/>
    </location>
</feature>
<reference evidence="2" key="1">
    <citation type="journal article" date="2023" name="Insect Mol. Biol.">
        <title>Genome sequencing provides insights into the evolution of gene families encoding plant cell wall-degrading enzymes in longhorned beetles.</title>
        <authorList>
            <person name="Shin N.R."/>
            <person name="Okamura Y."/>
            <person name="Kirsch R."/>
            <person name="Pauchet Y."/>
        </authorList>
    </citation>
    <scope>NUCLEOTIDE SEQUENCE</scope>
    <source>
        <strain evidence="2">MMC_N1</strain>
    </source>
</reference>
<gene>
    <name evidence="2" type="ORF">NQ317_013366</name>
</gene>
<dbReference type="PANTHER" id="PTHR24260">
    <property type="match status" value="1"/>
</dbReference>
<dbReference type="Pfam" id="PF16030">
    <property type="entry name" value="GD_N"/>
    <property type="match status" value="1"/>
</dbReference>
<protein>
    <recommendedName>
        <fullName evidence="1">Peptidase S1 domain-containing protein</fullName>
    </recommendedName>
</protein>
<keyword evidence="3" id="KW-1185">Reference proteome</keyword>
<dbReference type="InterPro" id="IPR051333">
    <property type="entry name" value="CLIP_Serine_Protease"/>
</dbReference>
<organism evidence="2 3">
    <name type="scientific">Molorchus minor</name>
    <dbReference type="NCBI Taxonomy" id="1323400"/>
    <lineage>
        <taxon>Eukaryota</taxon>
        <taxon>Metazoa</taxon>
        <taxon>Ecdysozoa</taxon>
        <taxon>Arthropoda</taxon>
        <taxon>Hexapoda</taxon>
        <taxon>Insecta</taxon>
        <taxon>Pterygota</taxon>
        <taxon>Neoptera</taxon>
        <taxon>Endopterygota</taxon>
        <taxon>Coleoptera</taxon>
        <taxon>Polyphaga</taxon>
        <taxon>Cucujiformia</taxon>
        <taxon>Chrysomeloidea</taxon>
        <taxon>Cerambycidae</taxon>
        <taxon>Lamiinae</taxon>
        <taxon>Monochamini</taxon>
        <taxon>Molorchus</taxon>
    </lineage>
</organism>
<dbReference type="Proteomes" id="UP001162164">
    <property type="component" value="Unassembled WGS sequence"/>
</dbReference>
<dbReference type="PROSITE" id="PS50240">
    <property type="entry name" value="TRYPSIN_DOM"/>
    <property type="match status" value="1"/>
</dbReference>
<name>A0ABQ9J1J5_9CUCU</name>
<dbReference type="InterPro" id="IPR001254">
    <property type="entry name" value="Trypsin_dom"/>
</dbReference>
<dbReference type="EMBL" id="JAPWTJ010001516">
    <property type="protein sequence ID" value="KAJ8971171.1"/>
    <property type="molecule type" value="Genomic_DNA"/>
</dbReference>
<dbReference type="Pfam" id="PF00089">
    <property type="entry name" value="Trypsin"/>
    <property type="match status" value="1"/>
</dbReference>